<dbReference type="RefSeq" id="WP_302109281.1">
    <property type="nucleotide sequence ID" value="NZ_JAUKTR010000002.1"/>
</dbReference>
<keyword evidence="1" id="KW-0812">Transmembrane</keyword>
<evidence type="ECO:0000313" key="3">
    <source>
        <dbReference type="Proteomes" id="UP001169063"/>
    </source>
</evidence>
<evidence type="ECO:0000256" key="1">
    <source>
        <dbReference type="SAM" id="Phobius"/>
    </source>
</evidence>
<gene>
    <name evidence="2" type="ORF">Q0812_05330</name>
</gene>
<feature type="transmembrane region" description="Helical" evidence="1">
    <location>
        <begin position="27"/>
        <end position="48"/>
    </location>
</feature>
<evidence type="ECO:0008006" key="4">
    <source>
        <dbReference type="Google" id="ProtNLM"/>
    </source>
</evidence>
<keyword evidence="3" id="KW-1185">Reference proteome</keyword>
<keyword evidence="1" id="KW-0472">Membrane</keyword>
<feature type="transmembrane region" description="Helical" evidence="1">
    <location>
        <begin position="160"/>
        <end position="180"/>
    </location>
</feature>
<accession>A0ABT8SK28</accession>
<comment type="caution">
    <text evidence="2">The sequence shown here is derived from an EMBL/GenBank/DDBJ whole genome shotgun (WGS) entry which is preliminary data.</text>
</comment>
<reference evidence="2" key="1">
    <citation type="submission" date="2023-07" db="EMBL/GenBank/DDBJ databases">
        <title>Brevundimonas soil sp. nov., isolated from the soil of chemical plant.</title>
        <authorList>
            <person name="Wu N."/>
        </authorList>
    </citation>
    <scope>NUCLEOTIDE SEQUENCE</scope>
    <source>
        <strain evidence="2">XZ-24</strain>
    </source>
</reference>
<name>A0ABT8SK28_9CAUL</name>
<evidence type="ECO:0000313" key="2">
    <source>
        <dbReference type="EMBL" id="MDO1558846.1"/>
    </source>
</evidence>
<feature type="transmembrane region" description="Helical" evidence="1">
    <location>
        <begin position="60"/>
        <end position="87"/>
    </location>
</feature>
<feature type="transmembrane region" description="Helical" evidence="1">
    <location>
        <begin position="107"/>
        <end position="129"/>
    </location>
</feature>
<proteinExistence type="predicted"/>
<sequence>MAAQLLEWMGLIGSAGGPHSSSSALGLYLLLTPSLLLGPCFVLAVAGLQARRPADPLGAAALAFSAIYAALTGAVYFMQLTLVAPALQQGREASVAWLRFVPFESPLYAVDLLGYGFMSLACLSAGLALGRDRPAALARALLIATGLLLPFITLQMFWPPLIWVAALWGITFPLAMLALAQWARQAIDPIL</sequence>
<keyword evidence="1" id="KW-1133">Transmembrane helix</keyword>
<organism evidence="2 3">
    <name type="scientific">Peiella sedimenti</name>
    <dbReference type="NCBI Taxonomy" id="3061083"/>
    <lineage>
        <taxon>Bacteria</taxon>
        <taxon>Pseudomonadati</taxon>
        <taxon>Pseudomonadota</taxon>
        <taxon>Alphaproteobacteria</taxon>
        <taxon>Caulobacterales</taxon>
        <taxon>Caulobacteraceae</taxon>
        <taxon>Peiella</taxon>
    </lineage>
</organism>
<protein>
    <recommendedName>
        <fullName evidence="4">DUF4386 family protein</fullName>
    </recommendedName>
</protein>
<dbReference type="Proteomes" id="UP001169063">
    <property type="component" value="Unassembled WGS sequence"/>
</dbReference>
<dbReference type="EMBL" id="JAUKTR010000002">
    <property type="protein sequence ID" value="MDO1558846.1"/>
    <property type="molecule type" value="Genomic_DNA"/>
</dbReference>
<feature type="transmembrane region" description="Helical" evidence="1">
    <location>
        <begin position="136"/>
        <end position="154"/>
    </location>
</feature>